<feature type="compositionally biased region" description="Basic and acidic residues" evidence="3">
    <location>
        <begin position="268"/>
        <end position="277"/>
    </location>
</feature>
<feature type="domain" description="Disease resistance R13L4/SHOC-2-like LRR" evidence="4">
    <location>
        <begin position="151"/>
        <end position="231"/>
    </location>
</feature>
<accession>A0ABR4BCG4</accession>
<dbReference type="Gene3D" id="3.80.10.10">
    <property type="entry name" value="Ribonuclease Inhibitor"/>
    <property type="match status" value="1"/>
</dbReference>
<organism evidence="5 6">
    <name type="scientific">Lepraria finkii</name>
    <dbReference type="NCBI Taxonomy" id="1340010"/>
    <lineage>
        <taxon>Eukaryota</taxon>
        <taxon>Fungi</taxon>
        <taxon>Dikarya</taxon>
        <taxon>Ascomycota</taxon>
        <taxon>Pezizomycotina</taxon>
        <taxon>Lecanoromycetes</taxon>
        <taxon>OSLEUM clade</taxon>
        <taxon>Lecanoromycetidae</taxon>
        <taxon>Lecanorales</taxon>
        <taxon>Lecanorineae</taxon>
        <taxon>Stereocaulaceae</taxon>
        <taxon>Lepraria</taxon>
    </lineage>
</organism>
<protein>
    <recommendedName>
        <fullName evidence="4">Disease resistance R13L4/SHOC-2-like LRR domain-containing protein</fullName>
    </recommendedName>
</protein>
<dbReference type="InterPro" id="IPR032675">
    <property type="entry name" value="LRR_dom_sf"/>
</dbReference>
<proteinExistence type="predicted"/>
<evidence type="ECO:0000313" key="6">
    <source>
        <dbReference type="Proteomes" id="UP001590951"/>
    </source>
</evidence>
<feature type="region of interest" description="Disordered" evidence="3">
    <location>
        <begin position="627"/>
        <end position="647"/>
    </location>
</feature>
<feature type="region of interest" description="Disordered" evidence="3">
    <location>
        <begin position="268"/>
        <end position="334"/>
    </location>
</feature>
<dbReference type="InterPro" id="IPR055414">
    <property type="entry name" value="LRR_R13L4/SHOC2-like"/>
</dbReference>
<dbReference type="InterPro" id="IPR050216">
    <property type="entry name" value="LRR_domain-containing"/>
</dbReference>
<evidence type="ECO:0000259" key="4">
    <source>
        <dbReference type="Pfam" id="PF23598"/>
    </source>
</evidence>
<dbReference type="Pfam" id="PF23598">
    <property type="entry name" value="LRR_14"/>
    <property type="match status" value="1"/>
</dbReference>
<keyword evidence="2" id="KW-0677">Repeat</keyword>
<dbReference type="PANTHER" id="PTHR48051">
    <property type="match status" value="1"/>
</dbReference>
<feature type="compositionally biased region" description="Basic and acidic residues" evidence="3">
    <location>
        <begin position="627"/>
        <end position="640"/>
    </location>
</feature>
<dbReference type="PROSITE" id="PS51450">
    <property type="entry name" value="LRR"/>
    <property type="match status" value="1"/>
</dbReference>
<feature type="region of interest" description="Disordered" evidence="3">
    <location>
        <begin position="690"/>
        <end position="719"/>
    </location>
</feature>
<dbReference type="InterPro" id="IPR003591">
    <property type="entry name" value="Leu-rich_rpt_typical-subtyp"/>
</dbReference>
<dbReference type="Proteomes" id="UP001590951">
    <property type="component" value="Unassembled WGS sequence"/>
</dbReference>
<reference evidence="5 6" key="1">
    <citation type="submission" date="2024-09" db="EMBL/GenBank/DDBJ databases">
        <title>Rethinking Asexuality: The Enigmatic Case of Functional Sexual Genes in Lepraria (Stereocaulaceae).</title>
        <authorList>
            <person name="Doellman M."/>
            <person name="Sun Y."/>
            <person name="Barcenas-Pena A."/>
            <person name="Lumbsch H.T."/>
            <person name="Grewe F."/>
        </authorList>
    </citation>
    <scope>NUCLEOTIDE SEQUENCE [LARGE SCALE GENOMIC DNA]</scope>
    <source>
        <strain evidence="5 6">Grewe 0041</strain>
    </source>
</reference>
<gene>
    <name evidence="5" type="ORF">ABVK25_004337</name>
</gene>
<dbReference type="Pfam" id="PF10428">
    <property type="entry name" value="SOG2"/>
    <property type="match status" value="1"/>
</dbReference>
<keyword evidence="1" id="KW-0433">Leucine-rich repeat</keyword>
<comment type="caution">
    <text evidence="5">The sequence shown here is derived from an EMBL/GenBank/DDBJ whole genome shotgun (WGS) entry which is preliminary data.</text>
</comment>
<dbReference type="InterPro" id="IPR001611">
    <property type="entry name" value="Leu-rich_rpt"/>
</dbReference>
<name>A0ABR4BCG4_9LECA</name>
<dbReference type="EMBL" id="JBHFEH010000011">
    <property type="protein sequence ID" value="KAL2055529.1"/>
    <property type="molecule type" value="Genomic_DNA"/>
</dbReference>
<dbReference type="PANTHER" id="PTHR48051:SF46">
    <property type="entry name" value="LEUCINE RICH REPEAT-CONTAINING DOMAIN PROTEIN"/>
    <property type="match status" value="1"/>
</dbReference>
<evidence type="ECO:0000256" key="1">
    <source>
        <dbReference type="ARBA" id="ARBA00022614"/>
    </source>
</evidence>
<keyword evidence="6" id="KW-1185">Reference proteome</keyword>
<evidence type="ECO:0000256" key="2">
    <source>
        <dbReference type="ARBA" id="ARBA00022737"/>
    </source>
</evidence>
<dbReference type="InterPro" id="IPR019487">
    <property type="entry name" value="RAM_signalling_pathway_SOG2"/>
</dbReference>
<feature type="compositionally biased region" description="Polar residues" evidence="3">
    <location>
        <begin position="304"/>
        <end position="314"/>
    </location>
</feature>
<feature type="compositionally biased region" description="Polar residues" evidence="3">
    <location>
        <begin position="696"/>
        <end position="718"/>
    </location>
</feature>
<feature type="region of interest" description="Disordered" evidence="3">
    <location>
        <begin position="407"/>
        <end position="437"/>
    </location>
</feature>
<evidence type="ECO:0000313" key="5">
    <source>
        <dbReference type="EMBL" id="KAL2055529.1"/>
    </source>
</evidence>
<evidence type="ECO:0000256" key="3">
    <source>
        <dbReference type="SAM" id="MobiDB-lite"/>
    </source>
</evidence>
<feature type="region of interest" description="Disordered" evidence="3">
    <location>
        <begin position="891"/>
        <end position="924"/>
    </location>
</feature>
<sequence>MTDGGGTVLAERHHLSGLYDSYAGLREAAGSLRTLRESSYPAMYPSDYDLPTQYVGSSQEALQEKTVTSAGLTTRESVELFQEAVDAARDVYQKTLVGSEAAGDTPIPKLTVDLRHRGLSSIPKEVIAIIQQDVERLHLAHNLLRSIAYEFSNCFALKYLNMRDNRLKEIPKAIFGLPQMEILDLSRNKISEIPNDIESLKALRVFSIQHNSIEDLPNGLGSTSTLRMLKMTGNPWEPGIKRILSTSDTTKDDNERDTMLTPKIKEHLRARAVKDSGEDASSDEPIETPRAQTRFPIQPRTYGHYTSGSESASDLKSPRFPKAPPPNRSHFRVPSSQNNALQAAGLRRPGLAPLALGNDRNRSNSESILQATQSNKVKRMGMINKKNAGLGVVDETGPNRNSYHLRGQSHGSALRNGVRAGEGSPSSLASPNGGDWQRDMMVRRLSSLPEQKREDWPADNVIEGARGVLYALHLIQPQLATMTSLLKDGTTKTSSMERMFDSVTMNIENLDQELHKFDGMLDQSSKSGKQSRKSITLATHSCILAHQQIGATLVKSVKQIVRGADPRYLRTLMLMLYGSLNEMSNASRSLGNVHSKAPVQKNNVPRISTITELPNERERMTIRDHSVTPTQERLKTEKRWRQGSVQHSSSYANLNAAHGPQSSIPLYPNGRSRSNSRAGAFYGSASNSALSSVASTPRSGETFSISARSRSGSVNVTPEQARLEKEQAAQFERIFDVLKQAADEGLQIVKELEPYFVHGLDTYNKKYDPERIRDLWLTLIANCKHCVNMSEVLKMRLSTVRLNDPEARNARDFWRLVNTFLDSYGNLLVSLKEGRRHNITPDDMRHWVRSVHQSTREAARLIADSPWNRLTQELDPLATPQPQLQPQMQTRMENGWEQHRSKGSGGSTAGSSFSPHNASVPATPLSAALGPAAQATMPATPASASLEQTFQGNIFERADTLQKQQTMIYRR</sequence>
<dbReference type="SMART" id="SM00369">
    <property type="entry name" value="LRR_TYP"/>
    <property type="match status" value="2"/>
</dbReference>
<dbReference type="SUPFAM" id="SSF52075">
    <property type="entry name" value="Outer arm dynein light chain 1"/>
    <property type="match status" value="1"/>
</dbReference>